<accession>A0A7W7VPM3</accession>
<keyword evidence="3" id="KW-1185">Reference proteome</keyword>
<feature type="compositionally biased region" description="Polar residues" evidence="1">
    <location>
        <begin position="39"/>
        <end position="48"/>
    </location>
</feature>
<gene>
    <name evidence="2" type="ORF">FHS44_004938</name>
</gene>
<dbReference type="AlphaFoldDB" id="A0A7W7VPM3"/>
<reference evidence="2 3" key="1">
    <citation type="submission" date="2020-08" db="EMBL/GenBank/DDBJ databases">
        <title>Genomic Encyclopedia of Type Strains, Phase III (KMG-III): the genomes of soil and plant-associated and newly described type strains.</title>
        <authorList>
            <person name="Whitman W."/>
        </authorList>
    </citation>
    <scope>NUCLEOTIDE SEQUENCE [LARGE SCALE GENOMIC DNA]</scope>
    <source>
        <strain evidence="2 3">CECT 8840</strain>
    </source>
</reference>
<organism evidence="2 3">
    <name type="scientific">Streptosporangium saharense</name>
    <dbReference type="NCBI Taxonomy" id="1706840"/>
    <lineage>
        <taxon>Bacteria</taxon>
        <taxon>Bacillati</taxon>
        <taxon>Actinomycetota</taxon>
        <taxon>Actinomycetes</taxon>
        <taxon>Streptosporangiales</taxon>
        <taxon>Streptosporangiaceae</taxon>
        <taxon>Streptosporangium</taxon>
    </lineage>
</organism>
<evidence type="ECO:0000313" key="3">
    <source>
        <dbReference type="Proteomes" id="UP000552644"/>
    </source>
</evidence>
<proteinExistence type="predicted"/>
<dbReference type="RefSeq" id="WP_184718432.1">
    <property type="nucleotide sequence ID" value="NZ_JACHJP010000005.1"/>
</dbReference>
<name>A0A7W7VPM3_9ACTN</name>
<feature type="region of interest" description="Disordered" evidence="1">
    <location>
        <begin position="20"/>
        <end position="48"/>
    </location>
</feature>
<dbReference type="EMBL" id="JACHJP010000005">
    <property type="protein sequence ID" value="MBB4917818.1"/>
    <property type="molecule type" value="Genomic_DNA"/>
</dbReference>
<comment type="caution">
    <text evidence="2">The sequence shown here is derived from an EMBL/GenBank/DDBJ whole genome shotgun (WGS) entry which is preliminary data.</text>
</comment>
<dbReference type="Proteomes" id="UP000552644">
    <property type="component" value="Unassembled WGS sequence"/>
</dbReference>
<sequence>MSLGAFPNGRALSHLPLPAAPVWERPHPLGPPAARPSRASRTTSGEQL</sequence>
<evidence type="ECO:0000313" key="2">
    <source>
        <dbReference type="EMBL" id="MBB4917818.1"/>
    </source>
</evidence>
<protein>
    <submittedName>
        <fullName evidence="2">Uncharacterized protein</fullName>
    </submittedName>
</protein>
<evidence type="ECO:0000256" key="1">
    <source>
        <dbReference type="SAM" id="MobiDB-lite"/>
    </source>
</evidence>